<dbReference type="Proteomes" id="UP000256257">
    <property type="component" value="Unassembled WGS sequence"/>
</dbReference>
<feature type="coiled-coil region" evidence="1">
    <location>
        <begin position="786"/>
        <end position="813"/>
    </location>
</feature>
<keyword evidence="1" id="KW-0175">Coiled coil</keyword>
<sequence>MSEQLNSGTYEIIQNRLNEQKNELIQRLQQLNEDRKKIFGGVDFSLIANERISTDHNCIAKDIYSLGNHLIFGSNAHLGLQTEINISDVFSIYKIDNNRFEPQDFTLINDEVFIDEFKNLYKYYRNTFFARFTFTENYLYMVFQLSESTSDIKAFKWLIKENGLVYVDSRSASETSYPPQHGFAWTKATRDMQRSGKYPHISLADKVFVESIGGDITIKVEDNTDTGKGIYSEEVVHKDQNLDDAEIHFCDLDNLVLFKIKPYQEKERYFIYNHKEKTVSRADALQYAGLLLPENQGVLFSNGYALQTGGLKVISQDQNRLYYLKTVAEPNGENFLYVFYDDKTNNYQLISYNIITQTIETPIRCSGFTFLNDGKLIYLRESLETTKHHLTQIWQTPFSRELAPNIEKADHLLYKIGNKDIVRVMAESQELITLLNKKDSYSGLYDDIVKLSTFILDTYYFLGETEVRKLDQPLKEIRAIAHSAINEYEKVVEQRKNTEEALEKIKNACDKVLDDTKRLHYSQLTEYIDALSVIRALRGEVTAAKALKYADAALLDSLEKSLADRYTGLSNACVDFLLQDNALLPYDEKAQKISEDIIALQKAVDAKTIEEDINLLSGQLELLVDIVNNLKIEDTSQSTQIIENISLIFARLNQERLELSKRKREISGKELASDFQAQITLFDQAVINFLELSQTPEKCDEYLTKLSIQLEEMETKFIDFEEFIRQIGIKREEVYGHFQNKRVQLTEARNKRTQNLFDAAQRILKSIQTKADSFDSENEINGYFAADLMVEKVRDVAKQLAELEDSAKSEEIRTLLKTSQQESVRKLKDKKEIYADGHNIIALGDYKFTVNQQKLDLTLVLRNAQYYYHLTGTSFYEPLNFTNADEFKEVWNQEFISENSSVKRFEYLAWNVFSAHKDIATGQQNEKAVQQFTAEHFGEGLVKGIHDIDAQRIVTKLQQLHNELGLMRYRAEERVLARLFWFFLDEERKRYYTRQFEAAVIISQSFSARQGFEYLIRELAEEMSAFASVHGIFKDTDCISAAEYLKKEDKENFILSEKAAALYELFIKKLKEKGKDLELMAQVEAMYTYPSTCYHMVESALQAFDPAAEKTTVAEVAGCIITQKFDPKNISSVSYEVTLKELKSLEKDTEYVLNYFEFISRLGYFNTVTVPKYKQLQELKNNWVGEKKKALKLDTFKPQVLSSFVRNRLINDVYFPLIGANLAKQLGTAGADKRTDRMGMLLLVSPPGYGKTTLMEYMAERMGLVFMKINGPSLGYDIVSTDPSEAKNAGARQELEKLNLALEMGDNVMLYLDDIQHCNPEFLQKFISLADGQRKIEGIYSGESKTYDLRSKRFCLVMAGNPYTENGEKFKIPDMLANRSDTYNLGEISGSKTELFDLSLIENALMSNEYLTRLTQPGMENLYELYDCVVTDNPADNLKGNFSSNEISDFRAVLKNTIMVRDIVLKVNKEYISSAAMSDDYRNEPPFKLQGSYRNMNKLMAQIQPILKADEVIRIVMDHYQNESQTLTTGAEANMLKLKELIEVISEKETKRWEEIRKTFVKNKTLKGLGENDRMSQIVALLAQFGDGLEGIKEVLAKENQGIK</sequence>
<gene>
    <name evidence="3" type="ORF">DRF67_20665</name>
</gene>
<accession>A0A3D9ALZ6</accession>
<dbReference type="SMART" id="SM00382">
    <property type="entry name" value="AAA"/>
    <property type="match status" value="1"/>
</dbReference>
<dbReference type="GO" id="GO:0005524">
    <property type="term" value="F:ATP binding"/>
    <property type="evidence" value="ECO:0007669"/>
    <property type="project" value="InterPro"/>
</dbReference>
<dbReference type="GO" id="GO:0016887">
    <property type="term" value="F:ATP hydrolysis activity"/>
    <property type="evidence" value="ECO:0007669"/>
    <property type="project" value="InterPro"/>
</dbReference>
<evidence type="ECO:0000313" key="4">
    <source>
        <dbReference type="Proteomes" id="UP000256257"/>
    </source>
</evidence>
<name>A0A3D9ALZ6_9FLAO</name>
<dbReference type="RefSeq" id="WP_115930191.1">
    <property type="nucleotide sequence ID" value="NZ_QNVV01000029.1"/>
</dbReference>
<evidence type="ECO:0000259" key="2">
    <source>
        <dbReference type="SMART" id="SM00382"/>
    </source>
</evidence>
<dbReference type="SUPFAM" id="SSF52540">
    <property type="entry name" value="P-loop containing nucleoside triphosphate hydrolases"/>
    <property type="match status" value="1"/>
</dbReference>
<comment type="caution">
    <text evidence="3">The sequence shown here is derived from an EMBL/GenBank/DDBJ whole genome shotgun (WGS) entry which is preliminary data.</text>
</comment>
<evidence type="ECO:0000313" key="3">
    <source>
        <dbReference type="EMBL" id="REC42363.1"/>
    </source>
</evidence>
<organism evidence="3 4">
    <name type="scientific">Chryseobacterium pennipullorum</name>
    <dbReference type="NCBI Taxonomy" id="2258963"/>
    <lineage>
        <taxon>Bacteria</taxon>
        <taxon>Pseudomonadati</taxon>
        <taxon>Bacteroidota</taxon>
        <taxon>Flavobacteriia</taxon>
        <taxon>Flavobacteriales</taxon>
        <taxon>Weeksellaceae</taxon>
        <taxon>Chryseobacterium group</taxon>
        <taxon>Chryseobacterium</taxon>
    </lineage>
</organism>
<reference evidence="3 4" key="1">
    <citation type="submission" date="2018-06" db="EMBL/GenBank/DDBJ databases">
        <title>Novel Chryseobacterium species.</title>
        <authorList>
            <person name="Newman J."/>
            <person name="Hugo C."/>
            <person name="Oosthuizen L."/>
            <person name="Charimba G."/>
        </authorList>
    </citation>
    <scope>NUCLEOTIDE SEQUENCE [LARGE SCALE GENOMIC DNA]</scope>
    <source>
        <strain evidence="3 4">7_F195</strain>
    </source>
</reference>
<dbReference type="Pfam" id="PF25472">
    <property type="entry name" value="DUF7902"/>
    <property type="match status" value="1"/>
</dbReference>
<proteinExistence type="predicted"/>
<dbReference type="EMBL" id="QNVV01000029">
    <property type="protein sequence ID" value="REC42363.1"/>
    <property type="molecule type" value="Genomic_DNA"/>
</dbReference>
<dbReference type="Gene3D" id="3.40.50.300">
    <property type="entry name" value="P-loop containing nucleotide triphosphate hydrolases"/>
    <property type="match status" value="1"/>
</dbReference>
<dbReference type="InterPro" id="IPR057224">
    <property type="entry name" value="DUF7902"/>
</dbReference>
<dbReference type="Pfam" id="PF12458">
    <property type="entry name" value="DUF3686"/>
    <property type="match status" value="1"/>
</dbReference>
<protein>
    <submittedName>
        <fullName evidence="3">AAA family ATPase</fullName>
    </submittedName>
</protein>
<feature type="domain" description="AAA+ ATPase" evidence="2">
    <location>
        <begin position="1237"/>
        <end position="1390"/>
    </location>
</feature>
<feature type="coiled-coil region" evidence="1">
    <location>
        <begin position="481"/>
        <end position="515"/>
    </location>
</feature>
<evidence type="ECO:0000256" key="1">
    <source>
        <dbReference type="SAM" id="Coils"/>
    </source>
</evidence>
<dbReference type="InterPro" id="IPR011704">
    <property type="entry name" value="ATPase_dyneun-rel_AAA"/>
</dbReference>
<dbReference type="InterPro" id="IPR003593">
    <property type="entry name" value="AAA+_ATPase"/>
</dbReference>
<dbReference type="OrthoDB" id="9814769at2"/>
<dbReference type="Pfam" id="PF07728">
    <property type="entry name" value="AAA_5"/>
    <property type="match status" value="1"/>
</dbReference>
<keyword evidence="4" id="KW-1185">Reference proteome</keyword>
<dbReference type="InterPro" id="IPR020958">
    <property type="entry name" value="DUF3686"/>
</dbReference>
<dbReference type="InterPro" id="IPR027417">
    <property type="entry name" value="P-loop_NTPase"/>
</dbReference>